<feature type="chain" id="PRO_5046298791" description="Right handed beta helix region" evidence="1">
    <location>
        <begin position="30"/>
        <end position="851"/>
    </location>
</feature>
<keyword evidence="3" id="KW-1185">Reference proteome</keyword>
<accession>A0ABQ4CTW4</accession>
<dbReference type="RefSeq" id="WP_203714710.1">
    <property type="nucleotide sequence ID" value="NZ_BONE01000029.1"/>
</dbReference>
<dbReference type="SUPFAM" id="SSF51126">
    <property type="entry name" value="Pectin lyase-like"/>
    <property type="match status" value="1"/>
</dbReference>
<dbReference type="InterPro" id="IPR012334">
    <property type="entry name" value="Pectin_lyas_fold"/>
</dbReference>
<feature type="signal peptide" evidence="1">
    <location>
        <begin position="1"/>
        <end position="29"/>
    </location>
</feature>
<name>A0ABQ4CTW4_9ACTN</name>
<protein>
    <recommendedName>
        <fullName evidence="4">Right handed beta helix region</fullName>
    </recommendedName>
</protein>
<reference evidence="2 3" key="1">
    <citation type="submission" date="2021-01" db="EMBL/GenBank/DDBJ databases">
        <title>Whole genome shotgun sequence of Asanoa siamensis NBRC 107932.</title>
        <authorList>
            <person name="Komaki H."/>
            <person name="Tamura T."/>
        </authorList>
    </citation>
    <scope>NUCLEOTIDE SEQUENCE [LARGE SCALE GENOMIC DNA]</scope>
    <source>
        <strain evidence="2 3">NBRC 107932</strain>
    </source>
</reference>
<gene>
    <name evidence="2" type="ORF">Asi02nite_38050</name>
</gene>
<comment type="caution">
    <text evidence="2">The sequence shown here is derived from an EMBL/GenBank/DDBJ whole genome shotgun (WGS) entry which is preliminary data.</text>
</comment>
<evidence type="ECO:0000313" key="2">
    <source>
        <dbReference type="EMBL" id="GIF74287.1"/>
    </source>
</evidence>
<dbReference type="Proteomes" id="UP000604117">
    <property type="component" value="Unassembled WGS sequence"/>
</dbReference>
<dbReference type="InterPro" id="IPR011050">
    <property type="entry name" value="Pectin_lyase_fold/virulence"/>
</dbReference>
<evidence type="ECO:0000313" key="3">
    <source>
        <dbReference type="Proteomes" id="UP000604117"/>
    </source>
</evidence>
<organism evidence="2 3">
    <name type="scientific">Asanoa siamensis</name>
    <dbReference type="NCBI Taxonomy" id="926357"/>
    <lineage>
        <taxon>Bacteria</taxon>
        <taxon>Bacillati</taxon>
        <taxon>Actinomycetota</taxon>
        <taxon>Actinomycetes</taxon>
        <taxon>Micromonosporales</taxon>
        <taxon>Micromonosporaceae</taxon>
        <taxon>Asanoa</taxon>
    </lineage>
</organism>
<evidence type="ECO:0008006" key="4">
    <source>
        <dbReference type="Google" id="ProtNLM"/>
    </source>
</evidence>
<sequence>MRIGHGLALFAVGAVVAAGLPVMVGSAAAAPPATIHVSKDCHLPPDGSVTRPYCSIGDALAVVVPGQTVEVRRAVYNESVVVPAGEPGRPITIKAVRESNGIRTQVVGLRGPAFRLTGVHDVVIDGFDIGGTSGGYPSAVVEGSSDVTITNGWATANSSVAAVEITGDSHRVTVSSTVVRGHDAAVISVGAGATDTLLTGNSVYLHRFASRAAAITVADAPRTTVTNNTIVADCVGGVAVSGASAGFGLYNTIIRTTWTDRPGVCLPPYAPDPKTAIPVSVAGAAATDSHVDYNVVDPSHGGDLYSWAGTAYPSQAAFTAATGQGGHDIVTDAKMVHSVDPYATGWSLAADSPAIDSALATAPGLLGRDLRDHPHADDPDVPNAGGGYVDRGSAEIIPDPKISATLTRAPGGGSLEAVATARTIVPWATDGPIGTYIFEGPGDPRVGYTTSSRFTFAKAGVACVTVTVTSDGFRTPAVEHRSTPCVVLGASFTPANPQRLLDTRSAVGVPTSTPVGPGETVVLDVPTAASAVVLNVTVTQPSTRGFLTVYEGFASRPLASTLNFSTGQTIANLVTVPTGSGKVAFYNGSAGTTHVIADVAGYYANAGNGFAAVDPVRVLDTRAALGVPGTTPVAANGKLTLDLSGRVPAGTTSVALNLTVTSPTNGGLIAAYPPGAAVPTVSNLNFLAGETANNMVIAPVVDGKVAFAHTGKGTVHLLADLAGWFGPGATGTYLPTAPTRLVDTRETGVVVGPGQTVRVSVDPTVCDSHPCPRTAVVANLTVTNTKSSGFLAVYPYGQERPTVSQLNFTAGETVANLFTVGLGQDSFLVYNGGKGNVDVLVDQAGFYLATN</sequence>
<proteinExistence type="predicted"/>
<keyword evidence="1" id="KW-0732">Signal</keyword>
<dbReference type="EMBL" id="BONE01000029">
    <property type="protein sequence ID" value="GIF74287.1"/>
    <property type="molecule type" value="Genomic_DNA"/>
</dbReference>
<dbReference type="Gene3D" id="2.160.20.10">
    <property type="entry name" value="Single-stranded right-handed beta-helix, Pectin lyase-like"/>
    <property type="match status" value="1"/>
</dbReference>
<evidence type="ECO:0000256" key="1">
    <source>
        <dbReference type="SAM" id="SignalP"/>
    </source>
</evidence>